<protein>
    <submittedName>
        <fullName evidence="3">Porin family protein</fullName>
    </submittedName>
</protein>
<sequence>MKKSWMIGVMLCGALAAQAQWRFTPEAGFNVTKYANSPAKVGYKVGAAVRYDFGETGFSLQSGLYYVQRGEGTIRSGYLSGTAKDNEGKEVNVDSYLLKDGTIYSMYSYYNPNSGYYEYVSTEKPVGDILYKTASFYASKAYRGYLQLPIMARYNWKLNDKIGFHMSLGPYLAVGVNGKNKSIVSMIDLQDEYIGSKNVFENNVYDYGYYRFDWGVAAETGVEINHFSAKFSYDLGLGKESKYDEIGCKYHTASFTIGYSF</sequence>
<evidence type="ECO:0000259" key="2">
    <source>
        <dbReference type="Pfam" id="PF13568"/>
    </source>
</evidence>
<dbReference type="Pfam" id="PF13568">
    <property type="entry name" value="OMP_b-brl_2"/>
    <property type="match status" value="1"/>
</dbReference>
<keyword evidence="1" id="KW-0732">Signal</keyword>
<evidence type="ECO:0000313" key="4">
    <source>
        <dbReference type="Proteomes" id="UP001320603"/>
    </source>
</evidence>
<dbReference type="InterPro" id="IPR025665">
    <property type="entry name" value="Beta-barrel_OMP_2"/>
</dbReference>
<evidence type="ECO:0000313" key="3">
    <source>
        <dbReference type="EMBL" id="WWV65709.1"/>
    </source>
</evidence>
<feature type="domain" description="Outer membrane protein beta-barrel" evidence="2">
    <location>
        <begin position="17"/>
        <end position="240"/>
    </location>
</feature>
<dbReference type="RefSeq" id="WP_251966694.1">
    <property type="nucleotide sequence ID" value="NZ_CP146284.1"/>
</dbReference>
<keyword evidence="4" id="KW-1185">Reference proteome</keyword>
<name>A0ABZ2INF7_9BACT</name>
<dbReference type="EMBL" id="CP146284">
    <property type="protein sequence ID" value="WWV65709.1"/>
    <property type="molecule type" value="Genomic_DNA"/>
</dbReference>
<reference evidence="3 4" key="1">
    <citation type="submission" date="2024-02" db="EMBL/GenBank/DDBJ databases">
        <title>Whole genome sequencing of Parabacteroides sp. AD58.</title>
        <authorList>
            <person name="Chaplin A.V."/>
            <person name="Pikina A.P."/>
            <person name="Sokolova S.R."/>
            <person name="Korostin D.O."/>
            <person name="Efimov B.A."/>
        </authorList>
    </citation>
    <scope>NUCLEOTIDE SEQUENCE [LARGE SCALE GENOMIC DNA]</scope>
    <source>
        <strain evidence="3 4">AD58</strain>
    </source>
</reference>
<dbReference type="Proteomes" id="UP001320603">
    <property type="component" value="Chromosome"/>
</dbReference>
<organism evidence="3 4">
    <name type="scientific">Parabacteroides absconsus</name>
    <dbReference type="NCBI Taxonomy" id="2951805"/>
    <lineage>
        <taxon>Bacteria</taxon>
        <taxon>Pseudomonadati</taxon>
        <taxon>Bacteroidota</taxon>
        <taxon>Bacteroidia</taxon>
        <taxon>Bacteroidales</taxon>
        <taxon>Tannerellaceae</taxon>
        <taxon>Parabacteroides</taxon>
    </lineage>
</organism>
<feature type="signal peptide" evidence="1">
    <location>
        <begin position="1"/>
        <end position="19"/>
    </location>
</feature>
<accession>A0ABZ2INF7</accession>
<gene>
    <name evidence="3" type="ORF">NEE14_011980</name>
</gene>
<proteinExistence type="predicted"/>
<evidence type="ECO:0000256" key="1">
    <source>
        <dbReference type="SAM" id="SignalP"/>
    </source>
</evidence>
<feature type="chain" id="PRO_5046842709" evidence="1">
    <location>
        <begin position="20"/>
        <end position="261"/>
    </location>
</feature>